<dbReference type="AlphaFoldDB" id="A0A1B1AIJ6"/>
<gene>
    <name evidence="2" type="ORF">ATE48_10910</name>
</gene>
<protein>
    <submittedName>
        <fullName evidence="2">Uncharacterized protein</fullName>
    </submittedName>
</protein>
<dbReference type="RefSeq" id="WP_066771388.1">
    <property type="nucleotide sequence ID" value="NZ_CP013244.1"/>
</dbReference>
<sequence length="142" mass="15272">MKRSIRAVVASCTIAALAACTPTQQASHDIAANSETAALSALADRMIDLEIRIDPLLGYSADVGRVDNQHWGDVSPAALRAAEADGEVILRDLRALRLTELSASDRAIVAGMRERLESGLQMRVCRRELWSVSHMSSSCPGN</sequence>
<dbReference type="InParanoid" id="A0A1B1AIJ6"/>
<dbReference type="PROSITE" id="PS51257">
    <property type="entry name" value="PROKAR_LIPOPROTEIN"/>
    <property type="match status" value="1"/>
</dbReference>
<reference evidence="2 3" key="1">
    <citation type="submission" date="2015-11" db="EMBL/GenBank/DDBJ databases">
        <title>Whole-Genome Sequence of Candidatus Oderbacter manganicum from the National Park Lower Oder Valley, Germany.</title>
        <authorList>
            <person name="Braun B."/>
            <person name="Liere K."/>
            <person name="Szewzyk U."/>
        </authorList>
    </citation>
    <scope>NUCLEOTIDE SEQUENCE [LARGE SCALE GENOMIC DNA]</scope>
    <source>
        <strain evidence="2 3">OTSz_A_272</strain>
    </source>
</reference>
<keyword evidence="3" id="KW-1185">Reference proteome</keyword>
<dbReference type="STRING" id="1759059.ATE48_10910"/>
<keyword evidence="1" id="KW-0732">Signal</keyword>
<dbReference type="KEGG" id="cbot:ATE48_10910"/>
<evidence type="ECO:0000256" key="1">
    <source>
        <dbReference type="SAM" id="SignalP"/>
    </source>
</evidence>
<accession>A0A1B1AIJ6</accession>
<feature type="signal peptide" evidence="1">
    <location>
        <begin position="1"/>
        <end position="18"/>
    </location>
</feature>
<name>A0A1B1AIJ6_9PROT</name>
<dbReference type="Proteomes" id="UP000092498">
    <property type="component" value="Chromosome"/>
</dbReference>
<evidence type="ECO:0000313" key="3">
    <source>
        <dbReference type="Proteomes" id="UP000092498"/>
    </source>
</evidence>
<proteinExistence type="predicted"/>
<feature type="chain" id="PRO_5008518850" evidence="1">
    <location>
        <begin position="19"/>
        <end position="142"/>
    </location>
</feature>
<organism evidence="2 3">
    <name type="scientific">Candidatus Viadribacter manganicus</name>
    <dbReference type="NCBI Taxonomy" id="1759059"/>
    <lineage>
        <taxon>Bacteria</taxon>
        <taxon>Pseudomonadati</taxon>
        <taxon>Pseudomonadota</taxon>
        <taxon>Alphaproteobacteria</taxon>
        <taxon>Hyphomonadales</taxon>
        <taxon>Hyphomonadaceae</taxon>
        <taxon>Candidatus Viadribacter</taxon>
    </lineage>
</organism>
<dbReference type="EMBL" id="CP013244">
    <property type="protein sequence ID" value="ANP46389.1"/>
    <property type="molecule type" value="Genomic_DNA"/>
</dbReference>
<evidence type="ECO:0000313" key="2">
    <source>
        <dbReference type="EMBL" id="ANP46389.1"/>
    </source>
</evidence>